<accession>A0ABM9D980</accession>
<dbReference type="EMBL" id="OW150024">
    <property type="protein sequence ID" value="CAH2030930.1"/>
    <property type="molecule type" value="Genomic_DNA"/>
</dbReference>
<keyword evidence="2" id="KW-0732">Signal</keyword>
<reference evidence="3 4" key="1">
    <citation type="submission" date="2022-03" db="EMBL/GenBank/DDBJ databases">
        <authorList>
            <person name="Koch H."/>
        </authorList>
    </citation>
    <scope>NUCLEOTIDE SEQUENCE [LARGE SCALE GENOMIC DNA]</scope>
    <source>
        <strain evidence="3 4">G1</strain>
    </source>
</reference>
<evidence type="ECO:0000313" key="4">
    <source>
        <dbReference type="Proteomes" id="UP001295463"/>
    </source>
</evidence>
<feature type="compositionally biased region" description="Basic residues" evidence="1">
    <location>
        <begin position="204"/>
        <end position="214"/>
    </location>
</feature>
<evidence type="ECO:0000256" key="2">
    <source>
        <dbReference type="SAM" id="SignalP"/>
    </source>
</evidence>
<feature type="region of interest" description="Disordered" evidence="1">
    <location>
        <begin position="185"/>
        <end position="214"/>
    </location>
</feature>
<feature type="signal peptide" evidence="2">
    <location>
        <begin position="1"/>
        <end position="27"/>
    </location>
</feature>
<evidence type="ECO:0000256" key="1">
    <source>
        <dbReference type="SAM" id="MobiDB-lite"/>
    </source>
</evidence>
<sequence length="214" mass="23226">MKQQVRTLMAAALLTAGTALTAPSVFAHCDTLDGPVIQDARIALEKGDVTPVLKWVRKQDEKQVTSGFKKALAVGKLDAARRQKEERHFFELLVKVHRASEGAPYTGVKPAGSVDPAIAAADRALVSGDDAELVRIVTEVVKKGLHERFGKAAASRATADTSVEAGRRYVRDYVVFTHYVEALTSGGGTDHGHDAHPKTERHEKHGKSKHTHDH</sequence>
<gene>
    <name evidence="3" type="ORF">GEAMG1_1116</name>
</gene>
<feature type="compositionally biased region" description="Basic and acidic residues" evidence="1">
    <location>
        <begin position="190"/>
        <end position="203"/>
    </location>
</feature>
<keyword evidence="4" id="KW-1185">Reference proteome</keyword>
<evidence type="ECO:0000313" key="3">
    <source>
        <dbReference type="EMBL" id="CAH2030930.1"/>
    </source>
</evidence>
<dbReference type="RefSeq" id="WP_305731797.1">
    <property type="nucleotide sequence ID" value="NZ_OW150024.1"/>
</dbReference>
<proteinExistence type="predicted"/>
<name>A0ABM9D980_9BACT</name>
<dbReference type="Pfam" id="PF20046">
    <property type="entry name" value="DUF6448"/>
    <property type="match status" value="1"/>
</dbReference>
<protein>
    <submittedName>
        <fullName evidence="3">Uncharacterized protein</fullName>
    </submittedName>
</protein>
<dbReference type="InterPro" id="IPR045613">
    <property type="entry name" value="DUF6448"/>
</dbReference>
<feature type="chain" id="PRO_5046766032" evidence="2">
    <location>
        <begin position="28"/>
        <end position="214"/>
    </location>
</feature>
<organism evidence="3 4">
    <name type="scientific">Trichlorobacter ammonificans</name>
    <dbReference type="NCBI Taxonomy" id="2916410"/>
    <lineage>
        <taxon>Bacteria</taxon>
        <taxon>Pseudomonadati</taxon>
        <taxon>Thermodesulfobacteriota</taxon>
        <taxon>Desulfuromonadia</taxon>
        <taxon>Geobacterales</taxon>
        <taxon>Geobacteraceae</taxon>
        <taxon>Trichlorobacter</taxon>
    </lineage>
</organism>
<dbReference type="Proteomes" id="UP001295463">
    <property type="component" value="Chromosome"/>
</dbReference>